<organism evidence="8 9">
    <name type="scientific">Marinobacterium iners DSM 11526</name>
    <dbReference type="NCBI Taxonomy" id="1122198"/>
    <lineage>
        <taxon>Bacteria</taxon>
        <taxon>Pseudomonadati</taxon>
        <taxon>Pseudomonadota</taxon>
        <taxon>Gammaproteobacteria</taxon>
        <taxon>Oceanospirillales</taxon>
        <taxon>Oceanospirillaceae</taxon>
        <taxon>Marinobacterium</taxon>
    </lineage>
</organism>
<gene>
    <name evidence="8" type="ORF">SAMN02745729_12045</name>
</gene>
<dbReference type="GO" id="GO:0022904">
    <property type="term" value="P:respiratory electron transport chain"/>
    <property type="evidence" value="ECO:0007669"/>
    <property type="project" value="InterPro"/>
</dbReference>
<dbReference type="SUPFAM" id="SSF81342">
    <property type="entry name" value="Transmembrane di-heme cytochromes"/>
    <property type="match status" value="1"/>
</dbReference>
<evidence type="ECO:0000259" key="7">
    <source>
        <dbReference type="Pfam" id="PF01292"/>
    </source>
</evidence>
<dbReference type="STRING" id="1122198.SAMN02745729_12045"/>
<dbReference type="AlphaFoldDB" id="A0A1H4GU32"/>
<dbReference type="GO" id="GO:0020037">
    <property type="term" value="F:heme binding"/>
    <property type="evidence" value="ECO:0007669"/>
    <property type="project" value="TreeGrafter"/>
</dbReference>
<feature type="domain" description="Cytochrome b561 bacterial/Ni-hydrogenase" evidence="7">
    <location>
        <begin position="13"/>
        <end position="188"/>
    </location>
</feature>
<reference evidence="9" key="1">
    <citation type="submission" date="2016-10" db="EMBL/GenBank/DDBJ databases">
        <authorList>
            <person name="Varghese N."/>
            <person name="Submissions S."/>
        </authorList>
    </citation>
    <scope>NUCLEOTIDE SEQUENCE [LARGE SCALE GENOMIC DNA]</scope>
    <source>
        <strain evidence="9">DSM 11526</strain>
    </source>
</reference>
<dbReference type="InterPro" id="IPR051542">
    <property type="entry name" value="Hydrogenase_cytochrome"/>
</dbReference>
<keyword evidence="4 6" id="KW-1133">Transmembrane helix</keyword>
<dbReference type="PANTHER" id="PTHR30485">
    <property type="entry name" value="NI/FE-HYDROGENASE 1 B-TYPE CYTOCHROME SUBUNIT"/>
    <property type="match status" value="1"/>
</dbReference>
<dbReference type="Gene3D" id="1.20.950.20">
    <property type="entry name" value="Transmembrane di-heme cytochromes, Chain C"/>
    <property type="match status" value="1"/>
</dbReference>
<feature type="transmembrane region" description="Helical" evidence="6">
    <location>
        <begin position="16"/>
        <end position="36"/>
    </location>
</feature>
<feature type="transmembrane region" description="Helical" evidence="6">
    <location>
        <begin position="197"/>
        <end position="222"/>
    </location>
</feature>
<keyword evidence="5 6" id="KW-0472">Membrane</keyword>
<comment type="subcellular location">
    <subcellularLocation>
        <location evidence="1">Cell membrane</location>
        <topology evidence="1">Multi-pass membrane protein</topology>
    </subcellularLocation>
</comment>
<dbReference type="Pfam" id="PF01292">
    <property type="entry name" value="Ni_hydr_CYTB"/>
    <property type="match status" value="1"/>
</dbReference>
<protein>
    <submittedName>
        <fullName evidence="8">Cytochrome b</fullName>
    </submittedName>
</protein>
<feature type="transmembrane region" description="Helical" evidence="6">
    <location>
        <begin position="154"/>
        <end position="176"/>
    </location>
</feature>
<proteinExistence type="predicted"/>
<dbReference type="GO" id="GO:0005886">
    <property type="term" value="C:plasma membrane"/>
    <property type="evidence" value="ECO:0007669"/>
    <property type="project" value="UniProtKB-SubCell"/>
</dbReference>
<evidence type="ECO:0000313" key="9">
    <source>
        <dbReference type="Proteomes" id="UP000242469"/>
    </source>
</evidence>
<dbReference type="Proteomes" id="UP000242469">
    <property type="component" value="Unassembled WGS sequence"/>
</dbReference>
<evidence type="ECO:0000313" key="8">
    <source>
        <dbReference type="EMBL" id="SEB13146.1"/>
    </source>
</evidence>
<dbReference type="PANTHER" id="PTHR30485:SF2">
    <property type="entry name" value="BLL0597 PROTEIN"/>
    <property type="match status" value="1"/>
</dbReference>
<feature type="transmembrane region" description="Helical" evidence="6">
    <location>
        <begin position="48"/>
        <end position="66"/>
    </location>
</feature>
<dbReference type="InterPro" id="IPR016174">
    <property type="entry name" value="Di-haem_cyt_TM"/>
</dbReference>
<dbReference type="OrthoDB" id="196472at2"/>
<dbReference type="InterPro" id="IPR011577">
    <property type="entry name" value="Cyt_b561_bac/Ni-Hgenase"/>
</dbReference>
<keyword evidence="2" id="KW-1003">Cell membrane</keyword>
<sequence length="225" mass="25657">MTEHSAKLERKPVWDIYVRLFHWTLAASILFAWWTSEQGGNWMSWHMYAGYTVLGLVLFRLMWGFAGSHHARFSEFVRSPITTARYALQMLQRREPHHLGHNPLGGWMVVALLLLAAAQASTGLFANDEIITEGPLVHLISYDLSVEITRWHKWLFDILLIAIGLHLLGVIYHQLFKREKLVQAMLHGRKPASADAPSYPFAPFLRGLLLALVAAAIVWNLLNLL</sequence>
<keyword evidence="3 6" id="KW-0812">Transmembrane</keyword>
<evidence type="ECO:0000256" key="4">
    <source>
        <dbReference type="ARBA" id="ARBA00022989"/>
    </source>
</evidence>
<keyword evidence="9" id="KW-1185">Reference proteome</keyword>
<evidence type="ECO:0000256" key="5">
    <source>
        <dbReference type="ARBA" id="ARBA00023136"/>
    </source>
</evidence>
<evidence type="ECO:0000256" key="3">
    <source>
        <dbReference type="ARBA" id="ARBA00022692"/>
    </source>
</evidence>
<evidence type="ECO:0000256" key="1">
    <source>
        <dbReference type="ARBA" id="ARBA00004651"/>
    </source>
</evidence>
<dbReference type="GO" id="GO:0009055">
    <property type="term" value="F:electron transfer activity"/>
    <property type="evidence" value="ECO:0007669"/>
    <property type="project" value="InterPro"/>
</dbReference>
<evidence type="ECO:0000256" key="2">
    <source>
        <dbReference type="ARBA" id="ARBA00022475"/>
    </source>
</evidence>
<dbReference type="RefSeq" id="WP_091827827.1">
    <property type="nucleotide sequence ID" value="NZ_FNRJ01000020.1"/>
</dbReference>
<dbReference type="EMBL" id="FNRJ01000020">
    <property type="protein sequence ID" value="SEB13146.1"/>
    <property type="molecule type" value="Genomic_DNA"/>
</dbReference>
<accession>A0A1H4GU32</accession>
<name>A0A1H4GU32_9GAMM</name>
<evidence type="ECO:0000256" key="6">
    <source>
        <dbReference type="SAM" id="Phobius"/>
    </source>
</evidence>